<dbReference type="GO" id="GO:0008270">
    <property type="term" value="F:zinc ion binding"/>
    <property type="evidence" value="ECO:0007669"/>
    <property type="project" value="InterPro"/>
</dbReference>
<dbReference type="SUPFAM" id="SSF57756">
    <property type="entry name" value="Retrovirus zinc finger-like domains"/>
    <property type="match status" value="1"/>
</dbReference>
<dbReference type="GO" id="GO:0045182">
    <property type="term" value="F:translation regulator activity"/>
    <property type="evidence" value="ECO:0000318"/>
    <property type="project" value="GO_Central"/>
</dbReference>
<evidence type="ECO:0000256" key="1">
    <source>
        <dbReference type="SAM" id="Coils"/>
    </source>
</evidence>
<dbReference type="OMA" id="TINDGRP"/>
<dbReference type="HOGENOM" id="CLU_875113_0_0_1"/>
<evidence type="ECO:0008006" key="5">
    <source>
        <dbReference type="Google" id="ProtNLM"/>
    </source>
</evidence>
<name>E9I337_DAPPU</name>
<keyword evidence="4" id="KW-1185">Reference proteome</keyword>
<dbReference type="Proteomes" id="UP000000305">
    <property type="component" value="Unassembled WGS sequence"/>
</dbReference>
<feature type="region of interest" description="Disordered" evidence="2">
    <location>
        <begin position="245"/>
        <end position="318"/>
    </location>
</feature>
<dbReference type="OrthoDB" id="6431089at2759"/>
<dbReference type="GO" id="GO:0003729">
    <property type="term" value="F:mRNA binding"/>
    <property type="evidence" value="ECO:0000318"/>
    <property type="project" value="GO_Central"/>
</dbReference>
<evidence type="ECO:0000313" key="4">
    <source>
        <dbReference type="Proteomes" id="UP000000305"/>
    </source>
</evidence>
<dbReference type="EMBL" id="GL734345">
    <property type="protein sequence ID" value="EFX61593.1"/>
    <property type="molecule type" value="Genomic_DNA"/>
</dbReference>
<dbReference type="GO" id="GO:0003727">
    <property type="term" value="F:single-stranded RNA binding"/>
    <property type="evidence" value="ECO:0000318"/>
    <property type="project" value="GO_Central"/>
</dbReference>
<dbReference type="GO" id="GO:2000767">
    <property type="term" value="P:positive regulation of cytoplasmic translation"/>
    <property type="evidence" value="ECO:0000318"/>
    <property type="project" value="GO_Central"/>
</dbReference>
<protein>
    <recommendedName>
        <fullName evidence="5">Pre-C2HC domain-containing protein</fullName>
    </recommendedName>
</protein>
<dbReference type="InterPro" id="IPR036875">
    <property type="entry name" value="Znf_CCHC_sf"/>
</dbReference>
<feature type="coiled-coil region" evidence="1">
    <location>
        <begin position="173"/>
        <end position="224"/>
    </location>
</feature>
<evidence type="ECO:0000256" key="2">
    <source>
        <dbReference type="SAM" id="MobiDB-lite"/>
    </source>
</evidence>
<dbReference type="eggNOG" id="ENOG502SR73">
    <property type="taxonomic scope" value="Eukaryota"/>
</dbReference>
<dbReference type="AlphaFoldDB" id="E9I337"/>
<dbReference type="InParanoid" id="E9I337"/>
<feature type="compositionally biased region" description="Basic and acidic residues" evidence="2">
    <location>
        <begin position="266"/>
        <end position="282"/>
    </location>
</feature>
<proteinExistence type="predicted"/>
<gene>
    <name evidence="3" type="ORF">DAPPUDRAFT_338812</name>
</gene>
<keyword evidence="1" id="KW-0175">Coiled coil</keyword>
<dbReference type="GO" id="GO:0005737">
    <property type="term" value="C:cytoplasm"/>
    <property type="evidence" value="ECO:0000318"/>
    <property type="project" value="GO_Central"/>
</dbReference>
<dbReference type="KEGG" id="dpx:DAPPUDRAFT_338812"/>
<organism evidence="3 4">
    <name type="scientific">Daphnia pulex</name>
    <name type="common">Water flea</name>
    <dbReference type="NCBI Taxonomy" id="6669"/>
    <lineage>
        <taxon>Eukaryota</taxon>
        <taxon>Metazoa</taxon>
        <taxon>Ecdysozoa</taxon>
        <taxon>Arthropoda</taxon>
        <taxon>Crustacea</taxon>
        <taxon>Branchiopoda</taxon>
        <taxon>Diplostraca</taxon>
        <taxon>Cladocera</taxon>
        <taxon>Anomopoda</taxon>
        <taxon>Daphniidae</taxon>
        <taxon>Daphnia</taxon>
    </lineage>
</organism>
<sequence>MVIRQVPTGDTNEDIHQALKQKGYKVTNVHRFTTIKGTEKLPSTTVALEFEGPPPQEIFLNGLVFHPETQRPNPLRCKRCQKIGHTANFCSNEEVCANCGKPHEDMTKCPAPPKCVNCNNNHPSSSPNCPKFSQMRAISRTINDGRPQIDERKSTYSQAVRRNLPNTETNPDAEILKGQIMAIQAEMNQLRTEREKIRTLEKKVDDLEDSVNQIQNTLSNLNKGQSSTKNKLDKLIGLIQNLPSLADTGDTMEENHQEEPSDTMEEDHHEAPNPPNPREKNKQPIQTPKTPQVKHTNPYLRRLQSKNNSATPPPIKNK</sequence>
<reference evidence="3 4" key="1">
    <citation type="journal article" date="2011" name="Science">
        <title>The ecoresponsive genome of Daphnia pulex.</title>
        <authorList>
            <person name="Colbourne J.K."/>
            <person name="Pfrender M.E."/>
            <person name="Gilbert D."/>
            <person name="Thomas W.K."/>
            <person name="Tucker A."/>
            <person name="Oakley T.H."/>
            <person name="Tokishita S."/>
            <person name="Aerts A."/>
            <person name="Arnold G.J."/>
            <person name="Basu M.K."/>
            <person name="Bauer D.J."/>
            <person name="Caceres C.E."/>
            <person name="Carmel L."/>
            <person name="Casola C."/>
            <person name="Choi J.H."/>
            <person name="Detter J.C."/>
            <person name="Dong Q."/>
            <person name="Dusheyko S."/>
            <person name="Eads B.D."/>
            <person name="Frohlich T."/>
            <person name="Geiler-Samerotte K.A."/>
            <person name="Gerlach D."/>
            <person name="Hatcher P."/>
            <person name="Jogdeo S."/>
            <person name="Krijgsveld J."/>
            <person name="Kriventseva E.V."/>
            <person name="Kultz D."/>
            <person name="Laforsch C."/>
            <person name="Lindquist E."/>
            <person name="Lopez J."/>
            <person name="Manak J.R."/>
            <person name="Muller J."/>
            <person name="Pangilinan J."/>
            <person name="Patwardhan R.P."/>
            <person name="Pitluck S."/>
            <person name="Pritham E.J."/>
            <person name="Rechtsteiner A."/>
            <person name="Rho M."/>
            <person name="Rogozin I.B."/>
            <person name="Sakarya O."/>
            <person name="Salamov A."/>
            <person name="Schaack S."/>
            <person name="Shapiro H."/>
            <person name="Shiga Y."/>
            <person name="Skalitzky C."/>
            <person name="Smith Z."/>
            <person name="Souvorov A."/>
            <person name="Sung W."/>
            <person name="Tang Z."/>
            <person name="Tsuchiya D."/>
            <person name="Tu H."/>
            <person name="Vos H."/>
            <person name="Wang M."/>
            <person name="Wolf Y.I."/>
            <person name="Yamagata H."/>
            <person name="Yamada T."/>
            <person name="Ye Y."/>
            <person name="Shaw J.R."/>
            <person name="Andrews J."/>
            <person name="Crease T.J."/>
            <person name="Tang H."/>
            <person name="Lucas S.M."/>
            <person name="Robertson H.M."/>
            <person name="Bork P."/>
            <person name="Koonin E.V."/>
            <person name="Zdobnov E.M."/>
            <person name="Grigoriev I.V."/>
            <person name="Lynch M."/>
            <person name="Boore J.L."/>
        </authorList>
    </citation>
    <scope>NUCLEOTIDE SEQUENCE [LARGE SCALE GENOMIC DNA]</scope>
</reference>
<feature type="compositionally biased region" description="Polar residues" evidence="2">
    <location>
        <begin position="283"/>
        <end position="295"/>
    </location>
</feature>
<accession>E9I337</accession>
<evidence type="ECO:0000313" key="3">
    <source>
        <dbReference type="EMBL" id="EFX61593.1"/>
    </source>
</evidence>